<comment type="caution">
    <text evidence="6">The sequence shown here is derived from an EMBL/GenBank/DDBJ whole genome shotgun (WGS) entry which is preliminary data.</text>
</comment>
<keyword evidence="7" id="KW-1185">Reference proteome</keyword>
<evidence type="ECO:0000256" key="3">
    <source>
        <dbReference type="ARBA" id="ARBA00023239"/>
    </source>
</evidence>
<dbReference type="GO" id="GO:0008721">
    <property type="term" value="F:D-serine ammonia-lyase activity"/>
    <property type="evidence" value="ECO:0007669"/>
    <property type="project" value="UniProtKB-EC"/>
</dbReference>
<dbReference type="InterPro" id="IPR001926">
    <property type="entry name" value="TrpB-like_PALP"/>
</dbReference>
<proteinExistence type="inferred from homology"/>
<dbReference type="PANTHER" id="PTHR48078:SF9">
    <property type="entry name" value="D-SERINE DEHYDRATASE"/>
    <property type="match status" value="1"/>
</dbReference>
<protein>
    <recommendedName>
        <fullName evidence="4">Probable D-serine dehydratase</fullName>
        <ecNumber evidence="4">4.3.1.18</ecNumber>
    </recommendedName>
    <alternativeName>
        <fullName evidence="4">D-serine deaminase</fullName>
        <shortName evidence="4">DSD</shortName>
    </alternativeName>
</protein>
<comment type="similarity">
    <text evidence="4">Belongs to the serine/threonine dehydratase family. DsdA subfamily.</text>
</comment>
<organism evidence="6 7">
    <name type="scientific">Hominibacterium faecale</name>
    <dbReference type="NCBI Taxonomy" id="2839743"/>
    <lineage>
        <taxon>Bacteria</taxon>
        <taxon>Bacillati</taxon>
        <taxon>Bacillota</taxon>
        <taxon>Clostridia</taxon>
        <taxon>Peptostreptococcales</taxon>
        <taxon>Anaerovoracaceae</taxon>
        <taxon>Hominibacterium</taxon>
    </lineage>
</organism>
<keyword evidence="2 4" id="KW-0663">Pyridoxal phosphate</keyword>
<feature type="modified residue" description="N6-(pyridoxal phosphate)lysine" evidence="4">
    <location>
        <position position="106"/>
    </location>
</feature>
<dbReference type="GO" id="GO:0030170">
    <property type="term" value="F:pyridoxal phosphate binding"/>
    <property type="evidence" value="ECO:0007669"/>
    <property type="project" value="InterPro"/>
</dbReference>
<comment type="catalytic activity">
    <reaction evidence="4">
        <text>D-serine = pyruvate + NH4(+)</text>
        <dbReference type="Rhea" id="RHEA:13977"/>
        <dbReference type="ChEBI" id="CHEBI:15361"/>
        <dbReference type="ChEBI" id="CHEBI:28938"/>
        <dbReference type="ChEBI" id="CHEBI:35247"/>
        <dbReference type="EC" id="4.3.1.18"/>
    </reaction>
</comment>
<dbReference type="EC" id="4.3.1.18" evidence="4"/>
<dbReference type="PANTHER" id="PTHR48078">
    <property type="entry name" value="THREONINE DEHYDRATASE, MITOCHONDRIAL-RELATED"/>
    <property type="match status" value="1"/>
</dbReference>
<feature type="domain" description="Tryptophan synthase beta chain-like PALP" evidence="5">
    <location>
        <begin position="69"/>
        <end position="382"/>
    </location>
</feature>
<evidence type="ECO:0000259" key="5">
    <source>
        <dbReference type="Pfam" id="PF00291"/>
    </source>
</evidence>
<name>A0A9J6QYG4_9FIRM</name>
<sequence length="421" mass="46698">MMELEARIKEWPLIGPMSEYREIYWGNPRYGQKAQLPFTMDDIDDAEARLKRFAPYIKKAFPETREMGGIIESPLREIPEMAKALNIEGRLFLKCDSHLPVSGSVKARGGIYEILKLAEAIAMEQGMLSLTDDYGKLTEESFRRLFSQYSVAVGSTGNLGLSIGIISAKLGFKVTVHMSADARQWKKDRLKERGVTVVEYEDDYQRAVAEGRAAAEKDPSCHFVDDENSQDLFLGYAASAKRLQVQLERQHISVDEQHPLFVYLPCGVGGAPGGITFGLKTVLGPHVHCIFAEPTHAPCMTLGMMTGLHDRISVSDIGLDGRTAADGLAVGRPSKLVGNVVSTLVQGCYTVDDAKLYRYLKLLWDEENIQIEPSACAGFEGPVHMLINERYSPTHIVWATGGSMVPGDEMERYYQRGAELV</sequence>
<dbReference type="HAMAP" id="MF_01030">
    <property type="entry name" value="D_Ser_dehydrat"/>
    <property type="match status" value="1"/>
</dbReference>
<dbReference type="Proteomes" id="UP001065549">
    <property type="component" value="Unassembled WGS sequence"/>
</dbReference>
<dbReference type="InterPro" id="IPR050147">
    <property type="entry name" value="Ser/Thr_Dehydratase"/>
</dbReference>
<evidence type="ECO:0000313" key="6">
    <source>
        <dbReference type="EMBL" id="MCU7380550.1"/>
    </source>
</evidence>
<dbReference type="InterPro" id="IPR036052">
    <property type="entry name" value="TrpB-like_PALP_sf"/>
</dbReference>
<evidence type="ECO:0000256" key="4">
    <source>
        <dbReference type="HAMAP-Rule" id="MF_01030"/>
    </source>
</evidence>
<evidence type="ECO:0000313" key="7">
    <source>
        <dbReference type="Proteomes" id="UP001065549"/>
    </source>
</evidence>
<dbReference type="NCBIfam" id="NF002823">
    <property type="entry name" value="PRK02991.1"/>
    <property type="match status" value="1"/>
</dbReference>
<keyword evidence="3 4" id="KW-0456">Lyase</keyword>
<dbReference type="CDD" id="cd06447">
    <property type="entry name" value="D-Ser-dehyd"/>
    <property type="match status" value="1"/>
</dbReference>
<dbReference type="InterPro" id="IPR011780">
    <property type="entry name" value="D_Ser_am_lyase"/>
</dbReference>
<dbReference type="Gene3D" id="3.40.50.1100">
    <property type="match status" value="2"/>
</dbReference>
<dbReference type="Pfam" id="PF00291">
    <property type="entry name" value="PALP"/>
    <property type="match status" value="1"/>
</dbReference>
<dbReference type="GO" id="GO:0009097">
    <property type="term" value="P:isoleucine biosynthetic process"/>
    <property type="evidence" value="ECO:0007669"/>
    <property type="project" value="TreeGrafter"/>
</dbReference>
<accession>A0A9J6QYG4</accession>
<evidence type="ECO:0000256" key="2">
    <source>
        <dbReference type="ARBA" id="ARBA00022898"/>
    </source>
</evidence>
<dbReference type="GO" id="GO:0036088">
    <property type="term" value="P:D-serine catabolic process"/>
    <property type="evidence" value="ECO:0007669"/>
    <property type="project" value="TreeGrafter"/>
</dbReference>
<dbReference type="NCBIfam" id="TIGR02035">
    <property type="entry name" value="D_Ser_am_lyase"/>
    <property type="match status" value="1"/>
</dbReference>
<dbReference type="AlphaFoldDB" id="A0A9J6QYG4"/>
<dbReference type="GO" id="GO:0016836">
    <property type="term" value="F:hydro-lyase activity"/>
    <property type="evidence" value="ECO:0007669"/>
    <property type="project" value="UniProtKB-UniRule"/>
</dbReference>
<dbReference type="SUPFAM" id="SSF53686">
    <property type="entry name" value="Tryptophan synthase beta subunit-like PLP-dependent enzymes"/>
    <property type="match status" value="1"/>
</dbReference>
<reference evidence="6" key="1">
    <citation type="submission" date="2022-09" db="EMBL/GenBank/DDBJ databases">
        <title>Culturomic study of gut microbiota in children with autism spectrum disorder.</title>
        <authorList>
            <person name="Efimov B.A."/>
            <person name="Chaplin A.V."/>
            <person name="Sokolova S.R."/>
            <person name="Pikina A.P."/>
            <person name="Korzhanova M."/>
            <person name="Belova V."/>
            <person name="Korostin D."/>
        </authorList>
    </citation>
    <scope>NUCLEOTIDE SEQUENCE</scope>
    <source>
        <strain evidence="6">ASD5510</strain>
    </source>
</reference>
<evidence type="ECO:0000256" key="1">
    <source>
        <dbReference type="ARBA" id="ARBA00001933"/>
    </source>
</evidence>
<comment type="cofactor">
    <cofactor evidence="1 4">
        <name>pyridoxal 5'-phosphate</name>
        <dbReference type="ChEBI" id="CHEBI:597326"/>
    </cofactor>
</comment>
<gene>
    <name evidence="4" type="primary">dsdA</name>
    <name evidence="6" type="ORF">OBO34_19755</name>
</gene>
<dbReference type="EMBL" id="JAOSHN010000011">
    <property type="protein sequence ID" value="MCU7380550.1"/>
    <property type="molecule type" value="Genomic_DNA"/>
</dbReference>